<evidence type="ECO:0000313" key="1">
    <source>
        <dbReference type="EMBL" id="RCK80199.1"/>
    </source>
</evidence>
<evidence type="ECO:0000313" key="2">
    <source>
        <dbReference type="Proteomes" id="UP000252355"/>
    </source>
</evidence>
<comment type="caution">
    <text evidence="1">The sequence shown here is derived from an EMBL/GenBank/DDBJ whole genome shotgun (WGS) entry which is preliminary data.</text>
</comment>
<dbReference type="Proteomes" id="UP000252355">
    <property type="component" value="Unassembled WGS sequence"/>
</dbReference>
<organism evidence="1 2">
    <name type="scientific">Candidatus Ozemobacter sibiricus</name>
    <dbReference type="NCBI Taxonomy" id="2268124"/>
    <lineage>
        <taxon>Bacteria</taxon>
        <taxon>Candidatus Ozemobacteria</taxon>
        <taxon>Candidatus Ozemobacterales</taxon>
        <taxon>Candidatus Ozemobacteraceae</taxon>
        <taxon>Candidatus Ozemobacter</taxon>
    </lineage>
</organism>
<evidence type="ECO:0008006" key="3">
    <source>
        <dbReference type="Google" id="ProtNLM"/>
    </source>
</evidence>
<sequence>MSPIKQQAIKAIEALPDDATLDDIIYSLYFRAHVEEGLRQLDEGKGIPLAEVKRQVKEWLSK</sequence>
<proteinExistence type="predicted"/>
<reference evidence="1 2" key="1">
    <citation type="submission" date="2018-05" db="EMBL/GenBank/DDBJ databases">
        <title>A metagenomic window into the 2 km-deep terrestrial subsurface aquifer revealed taxonomically and functionally diverse microbial community comprising novel uncultured bacterial lineages.</title>
        <authorList>
            <person name="Kadnikov V.V."/>
            <person name="Mardanov A.V."/>
            <person name="Beletsky A.V."/>
            <person name="Banks D."/>
            <person name="Pimenov N.V."/>
            <person name="Frank Y.A."/>
            <person name="Karnachuk O.V."/>
            <person name="Ravin N.V."/>
        </authorList>
    </citation>
    <scope>NUCLEOTIDE SEQUENCE [LARGE SCALE GENOMIC DNA]</scope>
    <source>
        <strain evidence="1">BY5</strain>
    </source>
</reference>
<accession>A0A367ZR28</accession>
<name>A0A367ZR28_9BACT</name>
<protein>
    <recommendedName>
        <fullName evidence="3">Prevent host death protein, Phd antitoxin</fullName>
    </recommendedName>
</protein>
<dbReference type="EMBL" id="QOQW01000007">
    <property type="protein sequence ID" value="RCK80199.1"/>
    <property type="molecule type" value="Genomic_DNA"/>
</dbReference>
<dbReference type="AlphaFoldDB" id="A0A367ZR28"/>
<gene>
    <name evidence="1" type="ORF">OZSIB_3381</name>
</gene>